<evidence type="ECO:0000256" key="1">
    <source>
        <dbReference type="SAM" id="Coils"/>
    </source>
</evidence>
<dbReference type="AlphaFoldDB" id="A0A495IYQ5"/>
<dbReference type="RefSeq" id="WP_121197380.1">
    <property type="nucleotide sequence ID" value="NZ_RBKU01000001.1"/>
</dbReference>
<evidence type="ECO:0000256" key="2">
    <source>
        <dbReference type="SAM" id="SignalP"/>
    </source>
</evidence>
<dbReference type="Proteomes" id="UP000268007">
    <property type="component" value="Unassembled WGS sequence"/>
</dbReference>
<evidence type="ECO:0008006" key="5">
    <source>
        <dbReference type="Google" id="ProtNLM"/>
    </source>
</evidence>
<proteinExistence type="predicted"/>
<accession>A0A495IYQ5</accession>
<comment type="caution">
    <text evidence="3">The sequence shown here is derived from an EMBL/GenBank/DDBJ whole genome shotgun (WGS) entry which is preliminary data.</text>
</comment>
<dbReference type="OrthoDB" id="1117657at2"/>
<protein>
    <recommendedName>
        <fullName evidence="5">Adhesin</fullName>
    </recommendedName>
</protein>
<keyword evidence="4" id="KW-1185">Reference proteome</keyword>
<feature type="coiled-coil region" evidence="1">
    <location>
        <begin position="33"/>
        <end position="60"/>
    </location>
</feature>
<evidence type="ECO:0000313" key="3">
    <source>
        <dbReference type="EMBL" id="RKR81702.1"/>
    </source>
</evidence>
<gene>
    <name evidence="3" type="ORF">BDD43_1852</name>
</gene>
<keyword evidence="1" id="KW-0175">Coiled coil</keyword>
<keyword evidence="2" id="KW-0732">Signal</keyword>
<feature type="chain" id="PRO_5019804536" description="Adhesin" evidence="2">
    <location>
        <begin position="26"/>
        <end position="463"/>
    </location>
</feature>
<sequence>MKSKIFKVLAYTFILMLAIHGYASSQDVSPDKEKEMEAKMAKMEARLKAMQQKLDSLKTNDGHLNAIIVQGFGNKQLKTFKAPPTPPAKPLQVMPPMIVASGGSINQSYSSSNSAFSGGGAIVAVATTNGITKLNYDSGKNPEEKIKSGEIKEKVKIYSKSYPVNSDDKLQINNSFGKVTINTWNKNEFKVDIEMKGIANDDDNAQKLLDGISITDSKDNGVILFTTKIESQNRSWGSWNNNGKSYVSKAEVNYTVYMPAKNSLEIKNRFGAVTLPDFKGKLIVNTQYGSFTAKELTNTENEICTLFTDVNIGSITGSTLNCQYGNGGNGVKIGSANNLKFDAQFISSDIVKLKTAANITNRYGEGIKINDIDKNLKSLNISSAFAPVAVELKSSDNFDFDVTVKNNSNGFKYNDDVVKITCKTPANDEHRWSATKNYKGHVGKGNSDAKVTITTTYKTVQFF</sequence>
<organism evidence="3 4">
    <name type="scientific">Mucilaginibacter gracilis</name>
    <dbReference type="NCBI Taxonomy" id="423350"/>
    <lineage>
        <taxon>Bacteria</taxon>
        <taxon>Pseudomonadati</taxon>
        <taxon>Bacteroidota</taxon>
        <taxon>Sphingobacteriia</taxon>
        <taxon>Sphingobacteriales</taxon>
        <taxon>Sphingobacteriaceae</taxon>
        <taxon>Mucilaginibacter</taxon>
    </lineage>
</organism>
<reference evidence="3 4" key="1">
    <citation type="submission" date="2018-10" db="EMBL/GenBank/DDBJ databases">
        <title>Genomic Encyclopedia of Archaeal and Bacterial Type Strains, Phase II (KMG-II): from individual species to whole genera.</title>
        <authorList>
            <person name="Goeker M."/>
        </authorList>
    </citation>
    <scope>NUCLEOTIDE SEQUENCE [LARGE SCALE GENOMIC DNA]</scope>
    <source>
        <strain evidence="3 4">DSM 18602</strain>
    </source>
</reference>
<evidence type="ECO:0000313" key="4">
    <source>
        <dbReference type="Proteomes" id="UP000268007"/>
    </source>
</evidence>
<name>A0A495IYQ5_9SPHI</name>
<feature type="signal peptide" evidence="2">
    <location>
        <begin position="1"/>
        <end position="25"/>
    </location>
</feature>
<dbReference type="EMBL" id="RBKU01000001">
    <property type="protein sequence ID" value="RKR81702.1"/>
    <property type="molecule type" value="Genomic_DNA"/>
</dbReference>